<organism evidence="2 3">
    <name type="scientific">Acidithiobacillus ferrivorans SS3</name>
    <dbReference type="NCBI Taxonomy" id="743299"/>
    <lineage>
        <taxon>Bacteria</taxon>
        <taxon>Pseudomonadati</taxon>
        <taxon>Pseudomonadota</taxon>
        <taxon>Acidithiobacillia</taxon>
        <taxon>Acidithiobacillales</taxon>
        <taxon>Acidithiobacillaceae</taxon>
        <taxon>Acidithiobacillus</taxon>
    </lineage>
</organism>
<evidence type="ECO:0000256" key="1">
    <source>
        <dbReference type="SAM" id="MobiDB-lite"/>
    </source>
</evidence>
<feature type="region of interest" description="Disordered" evidence="1">
    <location>
        <begin position="552"/>
        <end position="574"/>
    </location>
</feature>
<feature type="region of interest" description="Disordered" evidence="1">
    <location>
        <begin position="212"/>
        <end position="351"/>
    </location>
</feature>
<gene>
    <name evidence="2" type="ORF">Acife_0506</name>
</gene>
<dbReference type="RefSeq" id="WP_014027982.1">
    <property type="nucleotide sequence ID" value="NC_015942.1"/>
</dbReference>
<feature type="compositionally biased region" description="Basic and acidic residues" evidence="1">
    <location>
        <begin position="277"/>
        <end position="299"/>
    </location>
</feature>
<name>G0JTW1_9PROT</name>
<dbReference type="Proteomes" id="UP000009220">
    <property type="component" value="Chromosome"/>
</dbReference>
<sequence>MSQVLDQLRLHAKDLTGREPPVYLDRLEHLPAWREALSLWPQLTSAERQDEATQKLFAASPDAWWPGSVLNRLNEWDRKPELIADNALVTRYATLAGSLSHADQFADLRDIQLHRTTEIAPETALFAEQALALEHAMTQGRLERLDPALVESVAVLRRERQDGVTPGGEGSVFQFRGDNDYQRGDFARWLDTTRAYEASMLGLHLIPAIKTPGPEKASAPANAQPSSEIQDHVPPAMSEAEWESLQQAHADEDPKASSAPPLDLPDDQQAAVLAAQRDAEEKALQDMVDPRPLPEEAQDKPVPVAPAKDAGDPAPLPPPGPTSTAQNHRPTASPTGSGQAPGQQQPRAPVQAQTVVMRSPGLLAQIAQRLIPTKADHQTAEGAKEQASQADKARETFSALHEHLADLKIEGWKLSRHPMMDVVRKMSPDGLENATDQQKTAIAALLQKTPDLRKGLQRLQEHALNIERHVDAVQTQAHHLPEAERSSWESITGHRLRGVEESIRKLPDPESGGSLWDRVESGLRRLGQWLGIVGTEQTNIVKQEVRTAPSLIAEAPAASSTPPPSYHPAPGMRH</sequence>
<protein>
    <submittedName>
        <fullName evidence="2">Uncharacterized protein</fullName>
    </submittedName>
</protein>
<dbReference type="EMBL" id="CP002985">
    <property type="protein sequence ID" value="AEM46713.1"/>
    <property type="molecule type" value="Genomic_DNA"/>
</dbReference>
<dbReference type="HOGENOM" id="CLU_474615_0_0_6"/>
<evidence type="ECO:0000313" key="3">
    <source>
        <dbReference type="Proteomes" id="UP000009220"/>
    </source>
</evidence>
<feature type="compositionally biased region" description="Polar residues" evidence="1">
    <location>
        <begin position="322"/>
        <end position="335"/>
    </location>
</feature>
<dbReference type="KEGG" id="afi:Acife_0506"/>
<reference evidence="2 3" key="1">
    <citation type="journal article" date="2011" name="J. Bacteriol.">
        <title>Draft genome of the psychrotolerant acidophile Acidithiobacillus ferrivorans SS3.</title>
        <authorList>
            <person name="Liljeqvist M."/>
            <person name="Valdes J."/>
            <person name="Holmes D.S."/>
            <person name="Dopson M."/>
        </authorList>
    </citation>
    <scope>NUCLEOTIDE SEQUENCE [LARGE SCALE GENOMIC DNA]</scope>
    <source>
        <strain evidence="2 3">SS3</strain>
    </source>
</reference>
<dbReference type="AlphaFoldDB" id="G0JTW1"/>
<dbReference type="STRING" id="743299.Acife_0506"/>
<accession>G0JTW1</accession>
<feature type="compositionally biased region" description="Low complexity" evidence="1">
    <location>
        <begin position="336"/>
        <end position="351"/>
    </location>
</feature>
<evidence type="ECO:0000313" key="2">
    <source>
        <dbReference type="EMBL" id="AEM46713.1"/>
    </source>
</evidence>
<proteinExistence type="predicted"/>